<evidence type="ECO:0000256" key="6">
    <source>
        <dbReference type="ARBA" id="ARBA00025649"/>
    </source>
</evidence>
<sequence length="272" mass="27965">MTTQPNRRKGADVVDIVVCIKRVPAFGAQVPLTDDGSSVDTRHLGFTIGPHEECAVEEAVRLTTAHGGRVTVLTVGPQEADEQLRYALAMGAHRGVLVDTGTTELDPEATATAVLAGLTDEPEPDLLLFGDASADAGHGQVGVRVALARGLPVVGGITGLEADGGDPAEGGGAAWLRASRDTPDGTEVFRLPLPTAVAVKEGLNLPRYPTLPGRLKAKKAALRTVACAPERGGLRTHGLRRPADDRAGAIALGRGADAAPAVVDVLAELGKV</sequence>
<evidence type="ECO:0000313" key="8">
    <source>
        <dbReference type="EMBL" id="GAA1192208.1"/>
    </source>
</evidence>
<dbReference type="PANTHER" id="PTHR21294">
    <property type="entry name" value="ELECTRON TRANSFER FLAVOPROTEIN BETA-SUBUNIT"/>
    <property type="match status" value="1"/>
</dbReference>
<evidence type="ECO:0000256" key="4">
    <source>
        <dbReference type="ARBA" id="ARBA00022448"/>
    </source>
</evidence>
<dbReference type="SUPFAM" id="SSF52402">
    <property type="entry name" value="Adenine nucleotide alpha hydrolases-like"/>
    <property type="match status" value="1"/>
</dbReference>
<proteinExistence type="inferred from homology"/>
<dbReference type="SMART" id="SM00893">
    <property type="entry name" value="ETF"/>
    <property type="match status" value="1"/>
</dbReference>
<dbReference type="Gene3D" id="3.40.50.620">
    <property type="entry name" value="HUPs"/>
    <property type="match status" value="1"/>
</dbReference>
<gene>
    <name evidence="8" type="ORF">GCM10009675_03320</name>
</gene>
<dbReference type="EMBL" id="BAAALM010000002">
    <property type="protein sequence ID" value="GAA1192208.1"/>
    <property type="molecule type" value="Genomic_DNA"/>
</dbReference>
<dbReference type="PANTHER" id="PTHR21294:SF8">
    <property type="entry name" value="ELECTRON TRANSFER FLAVOPROTEIN SUBUNIT BETA"/>
    <property type="match status" value="1"/>
</dbReference>
<evidence type="ECO:0000256" key="2">
    <source>
        <dbReference type="ARBA" id="ARBA00007557"/>
    </source>
</evidence>
<keyword evidence="4" id="KW-0813">Transport</keyword>
<comment type="cofactor">
    <cofactor evidence="1">
        <name>FAD</name>
        <dbReference type="ChEBI" id="CHEBI:57692"/>
    </cofactor>
</comment>
<dbReference type="InterPro" id="IPR012255">
    <property type="entry name" value="ETF_b"/>
</dbReference>
<name>A0ABP4FMU6_9PSEU</name>
<organism evidence="8 9">
    <name type="scientific">Prauserella alba</name>
    <dbReference type="NCBI Taxonomy" id="176898"/>
    <lineage>
        <taxon>Bacteria</taxon>
        <taxon>Bacillati</taxon>
        <taxon>Actinomycetota</taxon>
        <taxon>Actinomycetes</taxon>
        <taxon>Pseudonocardiales</taxon>
        <taxon>Pseudonocardiaceae</taxon>
        <taxon>Prauserella</taxon>
    </lineage>
</organism>
<protein>
    <submittedName>
        <fullName evidence="8">Electron transfer flavoprotein subunit beta/FixA family protein</fullName>
    </submittedName>
</protein>
<dbReference type="InterPro" id="IPR014729">
    <property type="entry name" value="Rossmann-like_a/b/a_fold"/>
</dbReference>
<evidence type="ECO:0000313" key="9">
    <source>
        <dbReference type="Proteomes" id="UP001500467"/>
    </source>
</evidence>
<feature type="domain" description="Electron transfer flavoprotein alpha/beta-subunit N-terminal" evidence="7">
    <location>
        <begin position="36"/>
        <end position="225"/>
    </location>
</feature>
<evidence type="ECO:0000256" key="5">
    <source>
        <dbReference type="ARBA" id="ARBA00022982"/>
    </source>
</evidence>
<keyword evidence="5" id="KW-0249">Electron transport</keyword>
<comment type="function">
    <text evidence="6">The electron transfer flavoprotein serves as a specific electron acceptor for other dehydrogenases. It transfers the electrons to the main respiratory chain via ETF-ubiquinone oxidoreductase (ETF dehydrogenase).</text>
</comment>
<evidence type="ECO:0000259" key="7">
    <source>
        <dbReference type="SMART" id="SM00893"/>
    </source>
</evidence>
<comment type="similarity">
    <text evidence="2">Belongs to the ETF beta-subunit/FixA family.</text>
</comment>
<evidence type="ECO:0000256" key="3">
    <source>
        <dbReference type="ARBA" id="ARBA00011355"/>
    </source>
</evidence>
<dbReference type="PIRSF" id="PIRSF000090">
    <property type="entry name" value="Beta-ETF"/>
    <property type="match status" value="1"/>
</dbReference>
<accession>A0ABP4FMU6</accession>
<reference evidence="9" key="1">
    <citation type="journal article" date="2019" name="Int. J. Syst. Evol. Microbiol.">
        <title>The Global Catalogue of Microorganisms (GCM) 10K type strain sequencing project: providing services to taxonomists for standard genome sequencing and annotation.</title>
        <authorList>
            <consortium name="The Broad Institute Genomics Platform"/>
            <consortium name="The Broad Institute Genome Sequencing Center for Infectious Disease"/>
            <person name="Wu L."/>
            <person name="Ma J."/>
        </authorList>
    </citation>
    <scope>NUCLEOTIDE SEQUENCE [LARGE SCALE GENOMIC DNA]</scope>
    <source>
        <strain evidence="9">JCM 13022</strain>
    </source>
</reference>
<dbReference type="Proteomes" id="UP001500467">
    <property type="component" value="Unassembled WGS sequence"/>
</dbReference>
<comment type="caution">
    <text evidence="8">The sequence shown here is derived from an EMBL/GenBank/DDBJ whole genome shotgun (WGS) entry which is preliminary data.</text>
</comment>
<keyword evidence="9" id="KW-1185">Reference proteome</keyword>
<evidence type="ECO:0000256" key="1">
    <source>
        <dbReference type="ARBA" id="ARBA00001974"/>
    </source>
</evidence>
<dbReference type="InterPro" id="IPR014730">
    <property type="entry name" value="ETF_a/b_N"/>
</dbReference>
<comment type="subunit">
    <text evidence="3">Heterodimer of an alpha and a beta subunit.</text>
</comment>
<dbReference type="Pfam" id="PF01012">
    <property type="entry name" value="ETF"/>
    <property type="match status" value="1"/>
</dbReference>